<dbReference type="AlphaFoldDB" id="A0A8J3IRV9"/>
<sequence length="65" mass="7680">MYDRLRRLQGVAANYQTSKQSESAQAKLEKMAIGNFLLVCFSKENEELCEKRQEWKGRCYDEKKT</sequence>
<protein>
    <submittedName>
        <fullName evidence="1">Uncharacterized protein</fullName>
    </submittedName>
</protein>
<accession>A0A8J3IRV9</accession>
<comment type="caution">
    <text evidence="1">The sequence shown here is derived from an EMBL/GenBank/DDBJ whole genome shotgun (WGS) entry which is preliminary data.</text>
</comment>
<evidence type="ECO:0000313" key="2">
    <source>
        <dbReference type="Proteomes" id="UP000597444"/>
    </source>
</evidence>
<reference evidence="1" key="1">
    <citation type="submission" date="2020-10" db="EMBL/GenBank/DDBJ databases">
        <title>Taxonomic study of unclassified bacteria belonging to the class Ktedonobacteria.</title>
        <authorList>
            <person name="Yabe S."/>
            <person name="Wang C.M."/>
            <person name="Zheng Y."/>
            <person name="Sakai Y."/>
            <person name="Cavaletti L."/>
            <person name="Monciardini P."/>
            <person name="Donadio S."/>
        </authorList>
    </citation>
    <scope>NUCLEOTIDE SEQUENCE</scope>
    <source>
        <strain evidence="1">ID150040</strain>
    </source>
</reference>
<keyword evidence="2" id="KW-1185">Reference proteome</keyword>
<name>A0A8J3IRV9_9CHLR</name>
<gene>
    <name evidence="1" type="ORF">KSF_092760</name>
</gene>
<organism evidence="1 2">
    <name type="scientific">Reticulibacter mediterranei</name>
    <dbReference type="NCBI Taxonomy" id="2778369"/>
    <lineage>
        <taxon>Bacteria</taxon>
        <taxon>Bacillati</taxon>
        <taxon>Chloroflexota</taxon>
        <taxon>Ktedonobacteria</taxon>
        <taxon>Ktedonobacterales</taxon>
        <taxon>Reticulibacteraceae</taxon>
        <taxon>Reticulibacter</taxon>
    </lineage>
</organism>
<dbReference type="EMBL" id="BNJK01000002">
    <property type="protein sequence ID" value="GHO99228.1"/>
    <property type="molecule type" value="Genomic_DNA"/>
</dbReference>
<dbReference type="Proteomes" id="UP000597444">
    <property type="component" value="Unassembled WGS sequence"/>
</dbReference>
<evidence type="ECO:0000313" key="1">
    <source>
        <dbReference type="EMBL" id="GHO99228.1"/>
    </source>
</evidence>
<proteinExistence type="predicted"/>